<dbReference type="RefSeq" id="WP_110753926.1">
    <property type="nucleotide sequence ID" value="NZ_QJTF01000023.1"/>
</dbReference>
<organism evidence="1 2">
    <name type="scientific">Phyllobacterium leguminum</name>
    <dbReference type="NCBI Taxonomy" id="314237"/>
    <lineage>
        <taxon>Bacteria</taxon>
        <taxon>Pseudomonadati</taxon>
        <taxon>Pseudomonadota</taxon>
        <taxon>Alphaproteobacteria</taxon>
        <taxon>Hyphomicrobiales</taxon>
        <taxon>Phyllobacteriaceae</taxon>
        <taxon>Phyllobacterium</taxon>
    </lineage>
</organism>
<evidence type="ECO:0000313" key="1">
    <source>
        <dbReference type="EMBL" id="PYE86541.1"/>
    </source>
</evidence>
<keyword evidence="2" id="KW-1185">Reference proteome</keyword>
<reference evidence="1 2" key="1">
    <citation type="submission" date="2018-06" db="EMBL/GenBank/DDBJ databases">
        <title>Genomic Encyclopedia of Type Strains, Phase III (KMG-III): the genomes of soil and plant-associated and newly described type strains.</title>
        <authorList>
            <person name="Whitman W."/>
        </authorList>
    </citation>
    <scope>NUCLEOTIDE SEQUENCE [LARGE SCALE GENOMIC DNA]</scope>
    <source>
        <strain evidence="1 2">ORS 1419</strain>
    </source>
</reference>
<dbReference type="SUPFAM" id="SSF54786">
    <property type="entry name" value="YcfA/nrd intein domain"/>
    <property type="match status" value="1"/>
</dbReference>
<evidence type="ECO:0000313" key="2">
    <source>
        <dbReference type="Proteomes" id="UP000247454"/>
    </source>
</evidence>
<dbReference type="OrthoDB" id="7998810at2"/>
<comment type="caution">
    <text evidence="1">The sequence shown here is derived from an EMBL/GenBank/DDBJ whole genome shotgun (WGS) entry which is preliminary data.</text>
</comment>
<proteinExistence type="predicted"/>
<sequence length="67" mass="7596">MPKYEDDRRRIVARLLAEGWTSKGGKEHENFTKHGHRMIQVPRHRTVTQGVAQSIAKAAGWGKTQGE</sequence>
<dbReference type="Proteomes" id="UP000247454">
    <property type="component" value="Unassembled WGS sequence"/>
</dbReference>
<protein>
    <submittedName>
        <fullName evidence="1">Uncharacterized protein</fullName>
    </submittedName>
</protein>
<name>A0A318SX29_9HYPH</name>
<accession>A0A318SX29</accession>
<gene>
    <name evidence="1" type="ORF">C7477_12332</name>
</gene>
<dbReference type="InterPro" id="IPR038570">
    <property type="entry name" value="HicA_sf"/>
</dbReference>
<dbReference type="EMBL" id="QJTF01000023">
    <property type="protein sequence ID" value="PYE86541.1"/>
    <property type="molecule type" value="Genomic_DNA"/>
</dbReference>
<dbReference type="AlphaFoldDB" id="A0A318SX29"/>
<dbReference type="Gene3D" id="3.30.920.30">
    <property type="entry name" value="Hypothetical protein"/>
    <property type="match status" value="1"/>
</dbReference>